<name>A0A8H5LWH3_9AGAR</name>
<accession>A0A8H5LWH3</accession>
<sequence>MALCPSRHCGVRRRLDYPSFIYRTHRLRQEQTSRAVHYYGHGRTPLDSWHSNNTRQTESLSQCSYIESVAREFGLENAKPSSVPMDIHNRLTSAQCPQSLSEVLDVETYSYRSGSIVGKLVYAAVGTRVDIAFAVHTLARFLNNPGMAHWKAAKPVVAYLLSTKDATGFVDADGNMEEDRRVVTGYVFVIDGGVVTWSSRSHSLVTLSTCESEYVAAPEAAKEGLWLRSLITQVFKPSFPSVIPGPTTLHSDNQAAIALARDHHYHGRTKHIDIRFHFIRFVIDEGQMQLIYCPTENMLADTLTKALPNIRAKHPATGLGLVPS</sequence>
<dbReference type="AlphaFoldDB" id="A0A8H5LWH3"/>
<dbReference type="PANTHER" id="PTHR11439">
    <property type="entry name" value="GAG-POL-RELATED RETROTRANSPOSON"/>
    <property type="match status" value="1"/>
</dbReference>
<proteinExistence type="predicted"/>
<evidence type="ECO:0000313" key="2">
    <source>
        <dbReference type="Proteomes" id="UP000559256"/>
    </source>
</evidence>
<dbReference type="Proteomes" id="UP000559256">
    <property type="component" value="Unassembled WGS sequence"/>
</dbReference>
<evidence type="ECO:0008006" key="3">
    <source>
        <dbReference type="Google" id="ProtNLM"/>
    </source>
</evidence>
<protein>
    <recommendedName>
        <fullName evidence="3">Polyprotein</fullName>
    </recommendedName>
</protein>
<evidence type="ECO:0000313" key="1">
    <source>
        <dbReference type="EMBL" id="KAF5372127.1"/>
    </source>
</evidence>
<organism evidence="1 2">
    <name type="scientific">Tetrapyrgos nigripes</name>
    <dbReference type="NCBI Taxonomy" id="182062"/>
    <lineage>
        <taxon>Eukaryota</taxon>
        <taxon>Fungi</taxon>
        <taxon>Dikarya</taxon>
        <taxon>Basidiomycota</taxon>
        <taxon>Agaricomycotina</taxon>
        <taxon>Agaricomycetes</taxon>
        <taxon>Agaricomycetidae</taxon>
        <taxon>Agaricales</taxon>
        <taxon>Marasmiineae</taxon>
        <taxon>Marasmiaceae</taxon>
        <taxon>Tetrapyrgos</taxon>
    </lineage>
</organism>
<dbReference type="PANTHER" id="PTHR11439:SF467">
    <property type="entry name" value="INTEGRASE CATALYTIC DOMAIN-CONTAINING PROTEIN"/>
    <property type="match status" value="1"/>
</dbReference>
<dbReference type="CDD" id="cd09272">
    <property type="entry name" value="RNase_HI_RT_Ty1"/>
    <property type="match status" value="1"/>
</dbReference>
<reference evidence="1 2" key="1">
    <citation type="journal article" date="2020" name="ISME J.">
        <title>Uncovering the hidden diversity of litter-decomposition mechanisms in mushroom-forming fungi.</title>
        <authorList>
            <person name="Floudas D."/>
            <person name="Bentzer J."/>
            <person name="Ahren D."/>
            <person name="Johansson T."/>
            <person name="Persson P."/>
            <person name="Tunlid A."/>
        </authorList>
    </citation>
    <scope>NUCLEOTIDE SEQUENCE [LARGE SCALE GENOMIC DNA]</scope>
    <source>
        <strain evidence="1 2">CBS 291.85</strain>
    </source>
</reference>
<dbReference type="EMBL" id="JAACJM010000006">
    <property type="protein sequence ID" value="KAF5372127.1"/>
    <property type="molecule type" value="Genomic_DNA"/>
</dbReference>
<gene>
    <name evidence="1" type="ORF">D9758_004946</name>
</gene>
<comment type="caution">
    <text evidence="1">The sequence shown here is derived from an EMBL/GenBank/DDBJ whole genome shotgun (WGS) entry which is preliminary data.</text>
</comment>
<dbReference type="OrthoDB" id="3344688at2759"/>
<keyword evidence="2" id="KW-1185">Reference proteome</keyword>